<dbReference type="EMBL" id="MLJW01008352">
    <property type="protein sequence ID" value="OIQ64174.1"/>
    <property type="molecule type" value="Genomic_DNA"/>
</dbReference>
<accession>A0A1J5NZC3</accession>
<reference evidence="1" key="1">
    <citation type="submission" date="2016-10" db="EMBL/GenBank/DDBJ databases">
        <title>Sequence of Gallionella enrichment culture.</title>
        <authorList>
            <person name="Poehlein A."/>
            <person name="Muehling M."/>
            <person name="Daniel R."/>
        </authorList>
    </citation>
    <scope>NUCLEOTIDE SEQUENCE</scope>
</reference>
<gene>
    <name evidence="1" type="ORF">GALL_542760</name>
</gene>
<dbReference type="AlphaFoldDB" id="A0A1J5NZC3"/>
<organism evidence="1">
    <name type="scientific">mine drainage metagenome</name>
    <dbReference type="NCBI Taxonomy" id="410659"/>
    <lineage>
        <taxon>unclassified sequences</taxon>
        <taxon>metagenomes</taxon>
        <taxon>ecological metagenomes</taxon>
    </lineage>
</organism>
<sequence length="98" mass="10977">MRQRRTNALVGHGLGLQDAVNANPDLQAGFLRLDVNVRGPDLNGILKQRLQQAHHRRTFKPDRGAQFTKVNRVSQVFLKRTGQAADLFGAPVKPVKRQ</sequence>
<evidence type="ECO:0000313" key="1">
    <source>
        <dbReference type="EMBL" id="OIQ64174.1"/>
    </source>
</evidence>
<protein>
    <submittedName>
        <fullName evidence="1">Uncharacterized protein</fullName>
    </submittedName>
</protein>
<proteinExistence type="predicted"/>
<name>A0A1J5NZC3_9ZZZZ</name>
<comment type="caution">
    <text evidence="1">The sequence shown here is derived from an EMBL/GenBank/DDBJ whole genome shotgun (WGS) entry which is preliminary data.</text>
</comment>